<dbReference type="InterPro" id="IPR051699">
    <property type="entry name" value="Rpn/YhgA-like_nuclease"/>
</dbReference>
<gene>
    <name evidence="3" type="ORF">CCS41_02215</name>
</gene>
<dbReference type="PANTHER" id="PTHR34611">
    <property type="match status" value="1"/>
</dbReference>
<dbReference type="OrthoDB" id="6532193at2"/>
<dbReference type="EMBL" id="CP021659">
    <property type="protein sequence ID" value="AWK13587.1"/>
    <property type="molecule type" value="Genomic_DNA"/>
</dbReference>
<dbReference type="RefSeq" id="WP_119797135.1">
    <property type="nucleotide sequence ID" value="NZ_CP021659.1"/>
</dbReference>
<proteinExistence type="inferred from homology"/>
<sequence>MPDISKPHDKLFKGTLQHQQITLDWLKAHLPKRILKLIDISTLKMVPNELSPKWPDTLYSDVVFSCKIKGQLSYIYILAEHQSSDDEMMAFRILCYVVELMNYHLKQGHKKLPIVVPLVLYHGEKSPYPHSRAIWECFEEPKLAKKLALKPFQLIDLTVMSDEEINRHGLASVMEILFKHYREKQSPLTWLEALLSEEKMTTIYTQVSRDYFKDVLRYFIEICGRASDLAESDELDKSLALWLNSVPQAKEDIMTFAQQLEKRGEKRGIEQGIQQGMQQGEKQASLKIAKELLSRGINRDVIKTSTGLSDQDIKDIEVLLH</sequence>
<evidence type="ECO:0000313" key="3">
    <source>
        <dbReference type="EMBL" id="AWK13587.1"/>
    </source>
</evidence>
<comment type="similarity">
    <text evidence="1">Belongs to the Rpn/YhgA-like nuclease family.</text>
</comment>
<name>A0A2U8I388_9GAMM</name>
<reference evidence="3 4" key="1">
    <citation type="submission" date="2017-05" db="EMBL/GenBank/DDBJ databases">
        <title>Genome sequence of Candidatus Fukatsuia symbiotica and Candidatus Hamiltonella defensa from Acyrthosiphon pisum strain 5D.</title>
        <authorList>
            <person name="Patel V.A."/>
            <person name="Chevignon G."/>
            <person name="Russell J.A."/>
            <person name="Oliver K.M."/>
        </authorList>
    </citation>
    <scope>NUCLEOTIDE SEQUENCE [LARGE SCALE GENOMIC DNA]</scope>
    <source>
        <strain evidence="3 4">5D</strain>
    </source>
</reference>
<dbReference type="Pfam" id="PF04754">
    <property type="entry name" value="Transposase_31"/>
    <property type="match status" value="1"/>
</dbReference>
<dbReference type="InterPro" id="IPR010106">
    <property type="entry name" value="RpnA"/>
</dbReference>
<dbReference type="InterPro" id="IPR006842">
    <property type="entry name" value="Transposase_31"/>
</dbReference>
<dbReference type="PANTHER" id="PTHR34611:SF2">
    <property type="entry name" value="INACTIVE RECOMBINATION-PROMOTING NUCLEASE-LIKE PROTEIN RPNE-RELATED"/>
    <property type="match status" value="1"/>
</dbReference>
<evidence type="ECO:0000313" key="4">
    <source>
        <dbReference type="Proteomes" id="UP000261875"/>
    </source>
</evidence>
<dbReference type="GO" id="GO:1990238">
    <property type="term" value="F:double-stranded DNA endonuclease activity"/>
    <property type="evidence" value="ECO:0007669"/>
    <property type="project" value="TreeGrafter"/>
</dbReference>
<dbReference type="AlphaFoldDB" id="A0A2U8I388"/>
<organism evidence="3 4">
    <name type="scientific">Candidatus Fukatsuia symbiotica</name>
    <dbReference type="NCBI Taxonomy" id="1878942"/>
    <lineage>
        <taxon>Bacteria</taxon>
        <taxon>Pseudomonadati</taxon>
        <taxon>Pseudomonadota</taxon>
        <taxon>Gammaproteobacteria</taxon>
        <taxon>Enterobacterales</taxon>
        <taxon>Yersiniaceae</taxon>
        <taxon>Candidatus Fukatsuia</taxon>
    </lineage>
</organism>
<keyword evidence="4" id="KW-1185">Reference proteome</keyword>
<evidence type="ECO:0000259" key="2">
    <source>
        <dbReference type="Pfam" id="PF04754"/>
    </source>
</evidence>
<dbReference type="NCBIfam" id="TIGR01784">
    <property type="entry name" value="T_den_put_tspse"/>
    <property type="match status" value="1"/>
</dbReference>
<feature type="domain" description="Transposase (putative) YhgA-like" evidence="2">
    <location>
        <begin position="6"/>
        <end position="193"/>
    </location>
</feature>
<evidence type="ECO:0000256" key="1">
    <source>
        <dbReference type="ARBA" id="ARBA00009787"/>
    </source>
</evidence>
<dbReference type="Proteomes" id="UP000261875">
    <property type="component" value="Chromosome"/>
</dbReference>
<protein>
    <submittedName>
        <fullName evidence="3">Transposase</fullName>
    </submittedName>
</protein>
<dbReference type="KEGG" id="fsm:CCS41_02215"/>
<dbReference type="GO" id="GO:0006310">
    <property type="term" value="P:DNA recombination"/>
    <property type="evidence" value="ECO:0007669"/>
    <property type="project" value="TreeGrafter"/>
</dbReference>
<accession>A0A2U8I388</accession>